<dbReference type="GO" id="GO:0008270">
    <property type="term" value="F:zinc ion binding"/>
    <property type="evidence" value="ECO:0007669"/>
    <property type="project" value="UniProtKB-KW"/>
</dbReference>
<feature type="domain" description="CCHC-type" evidence="4">
    <location>
        <begin position="6"/>
        <end position="21"/>
    </location>
</feature>
<keyword evidence="1" id="KW-0507">mRNA processing</keyword>
<proteinExistence type="predicted"/>
<evidence type="ECO:0000313" key="5">
    <source>
        <dbReference type="EMBL" id="PSS31088.1"/>
    </source>
</evidence>
<protein>
    <recommendedName>
        <fullName evidence="4">CCHC-type domain-containing protein</fullName>
    </recommendedName>
</protein>
<sequence>MAGRGCFNCGGFGHQAANCPKAGTPTWWPGRPFIEGLHWGSEGEDLLQMWPRRPFVPSPVLEPLPPRSAIAAESRDTSRARAPKPKTAEASTHSAVEIKSPVTLAGASDISPATAFKAQNVTIVTASGIYQKTARSPNVGLAIRAVRKDTFLVTALV</sequence>
<dbReference type="InterPro" id="IPR001878">
    <property type="entry name" value="Znf_CCHC"/>
</dbReference>
<reference evidence="5 6" key="1">
    <citation type="submission" date="2018-02" db="EMBL/GenBank/DDBJ databases">
        <title>Genome sequence of the basidiomycete white-rot fungus Phlebia centrifuga.</title>
        <authorList>
            <person name="Granchi Z."/>
            <person name="Peng M."/>
            <person name="de Vries R.P."/>
            <person name="Hilden K."/>
            <person name="Makela M.R."/>
            <person name="Grigoriev I."/>
            <person name="Riley R."/>
        </authorList>
    </citation>
    <scope>NUCLEOTIDE SEQUENCE [LARGE SCALE GENOMIC DNA]</scope>
    <source>
        <strain evidence="5 6">FBCC195</strain>
    </source>
</reference>
<feature type="region of interest" description="Disordered" evidence="3">
    <location>
        <begin position="61"/>
        <end position="95"/>
    </location>
</feature>
<evidence type="ECO:0000259" key="4">
    <source>
        <dbReference type="PROSITE" id="PS50158"/>
    </source>
</evidence>
<dbReference type="InterPro" id="IPR036875">
    <property type="entry name" value="Znf_CCHC_sf"/>
</dbReference>
<keyword evidence="2" id="KW-0479">Metal-binding</keyword>
<keyword evidence="6" id="KW-1185">Reference proteome</keyword>
<keyword evidence="2" id="KW-0862">Zinc</keyword>
<dbReference type="Pfam" id="PF00098">
    <property type="entry name" value="zf-CCHC"/>
    <property type="match status" value="1"/>
</dbReference>
<evidence type="ECO:0000256" key="3">
    <source>
        <dbReference type="SAM" id="MobiDB-lite"/>
    </source>
</evidence>
<dbReference type="SUPFAM" id="SSF57756">
    <property type="entry name" value="Retrovirus zinc finger-like domains"/>
    <property type="match status" value="1"/>
</dbReference>
<dbReference type="PROSITE" id="PS50158">
    <property type="entry name" value="ZF_CCHC"/>
    <property type="match status" value="1"/>
</dbReference>
<dbReference type="EMBL" id="MLYV02000221">
    <property type="protein sequence ID" value="PSS31088.1"/>
    <property type="molecule type" value="Genomic_DNA"/>
</dbReference>
<dbReference type="Proteomes" id="UP000186601">
    <property type="component" value="Unassembled WGS sequence"/>
</dbReference>
<dbReference type="SMART" id="SM00343">
    <property type="entry name" value="ZnF_C2HC"/>
    <property type="match status" value="1"/>
</dbReference>
<organism evidence="5 6">
    <name type="scientific">Hermanssonia centrifuga</name>
    <dbReference type="NCBI Taxonomy" id="98765"/>
    <lineage>
        <taxon>Eukaryota</taxon>
        <taxon>Fungi</taxon>
        <taxon>Dikarya</taxon>
        <taxon>Basidiomycota</taxon>
        <taxon>Agaricomycotina</taxon>
        <taxon>Agaricomycetes</taxon>
        <taxon>Polyporales</taxon>
        <taxon>Meruliaceae</taxon>
        <taxon>Hermanssonia</taxon>
    </lineage>
</organism>
<comment type="caution">
    <text evidence="5">The sequence shown here is derived from an EMBL/GenBank/DDBJ whole genome shotgun (WGS) entry which is preliminary data.</text>
</comment>
<dbReference type="AlphaFoldDB" id="A0A2R6RM44"/>
<dbReference type="Gene3D" id="4.10.60.10">
    <property type="entry name" value="Zinc finger, CCHC-type"/>
    <property type="match status" value="1"/>
</dbReference>
<name>A0A2R6RM44_9APHY</name>
<dbReference type="GO" id="GO:0003676">
    <property type="term" value="F:nucleic acid binding"/>
    <property type="evidence" value="ECO:0007669"/>
    <property type="project" value="InterPro"/>
</dbReference>
<gene>
    <name evidence="5" type="ORF">PHLCEN_2v2420</name>
</gene>
<accession>A0A2R6RM44</accession>
<evidence type="ECO:0000256" key="1">
    <source>
        <dbReference type="ARBA" id="ARBA00022664"/>
    </source>
</evidence>
<keyword evidence="2" id="KW-0863">Zinc-finger</keyword>
<dbReference type="GO" id="GO:0006397">
    <property type="term" value="P:mRNA processing"/>
    <property type="evidence" value="ECO:0007669"/>
    <property type="project" value="UniProtKB-KW"/>
</dbReference>
<dbReference type="OrthoDB" id="2527451at2759"/>
<evidence type="ECO:0000256" key="2">
    <source>
        <dbReference type="PROSITE-ProRule" id="PRU00047"/>
    </source>
</evidence>
<evidence type="ECO:0000313" key="6">
    <source>
        <dbReference type="Proteomes" id="UP000186601"/>
    </source>
</evidence>